<dbReference type="Proteomes" id="UP001293254">
    <property type="component" value="Unassembled WGS sequence"/>
</dbReference>
<evidence type="ECO:0000313" key="7">
    <source>
        <dbReference type="Proteomes" id="UP001293254"/>
    </source>
</evidence>
<dbReference type="PANTHER" id="PTHR21426:SF13">
    <property type="entry name" value="OS08G0566700 PROTEIN"/>
    <property type="match status" value="1"/>
</dbReference>
<name>A0AAE1XVL9_9LAMI</name>
<dbReference type="InterPro" id="IPR016159">
    <property type="entry name" value="Cullin_repeat-like_dom_sf"/>
</dbReference>
<keyword evidence="3" id="KW-0268">Exocytosis</keyword>
<dbReference type="GO" id="GO:0006887">
    <property type="term" value="P:exocytosis"/>
    <property type="evidence" value="ECO:0007669"/>
    <property type="project" value="UniProtKB-KW"/>
</dbReference>
<dbReference type="Pfam" id="PF08700">
    <property type="entry name" value="VPS51_Exo84_N"/>
    <property type="match status" value="1"/>
</dbReference>
<dbReference type="GO" id="GO:0006893">
    <property type="term" value="P:Golgi to plasma membrane transport"/>
    <property type="evidence" value="ECO:0007669"/>
    <property type="project" value="TreeGrafter"/>
</dbReference>
<evidence type="ECO:0000256" key="3">
    <source>
        <dbReference type="ARBA" id="ARBA00022483"/>
    </source>
</evidence>
<evidence type="ECO:0000313" key="6">
    <source>
        <dbReference type="EMBL" id="KAK4418424.1"/>
    </source>
</evidence>
<organism evidence="6 7">
    <name type="scientific">Sesamum alatum</name>
    <dbReference type="NCBI Taxonomy" id="300844"/>
    <lineage>
        <taxon>Eukaryota</taxon>
        <taxon>Viridiplantae</taxon>
        <taxon>Streptophyta</taxon>
        <taxon>Embryophyta</taxon>
        <taxon>Tracheophyta</taxon>
        <taxon>Spermatophyta</taxon>
        <taxon>Magnoliopsida</taxon>
        <taxon>eudicotyledons</taxon>
        <taxon>Gunneridae</taxon>
        <taxon>Pentapetalae</taxon>
        <taxon>asterids</taxon>
        <taxon>lamiids</taxon>
        <taxon>Lamiales</taxon>
        <taxon>Pedaliaceae</taxon>
        <taxon>Sesamum</taxon>
    </lineage>
</organism>
<reference evidence="6" key="1">
    <citation type="submission" date="2020-06" db="EMBL/GenBank/DDBJ databases">
        <authorList>
            <person name="Li T."/>
            <person name="Hu X."/>
            <person name="Zhang T."/>
            <person name="Song X."/>
            <person name="Zhang H."/>
            <person name="Dai N."/>
            <person name="Sheng W."/>
            <person name="Hou X."/>
            <person name="Wei L."/>
        </authorList>
    </citation>
    <scope>NUCLEOTIDE SEQUENCE</scope>
    <source>
        <strain evidence="6">3651</strain>
        <tissue evidence="6">Leaf</tissue>
    </source>
</reference>
<dbReference type="SUPFAM" id="SSF74788">
    <property type="entry name" value="Cullin repeat-like"/>
    <property type="match status" value="1"/>
</dbReference>
<protein>
    <submittedName>
        <fullName evidence="6">Exocyst complex component EXO84C</fullName>
    </submittedName>
</protein>
<evidence type="ECO:0000259" key="5">
    <source>
        <dbReference type="Pfam" id="PF16528"/>
    </source>
</evidence>
<feature type="domain" description="Exocyst component Exo84 C-terminal" evidence="5">
    <location>
        <begin position="153"/>
        <end position="351"/>
    </location>
</feature>
<evidence type="ECO:0000256" key="1">
    <source>
        <dbReference type="ARBA" id="ARBA00007210"/>
    </source>
</evidence>
<comment type="similarity">
    <text evidence="1">Belongs to the EXO84 family.</text>
</comment>
<evidence type="ECO:0000256" key="2">
    <source>
        <dbReference type="ARBA" id="ARBA00022448"/>
    </source>
</evidence>
<proteinExistence type="inferred from homology"/>
<feature type="region of interest" description="Disordered" evidence="4">
    <location>
        <begin position="792"/>
        <end position="821"/>
    </location>
</feature>
<dbReference type="GO" id="GO:0000145">
    <property type="term" value="C:exocyst"/>
    <property type="evidence" value="ECO:0007669"/>
    <property type="project" value="InterPro"/>
</dbReference>
<feature type="compositionally biased region" description="Basic and acidic residues" evidence="4">
    <location>
        <begin position="717"/>
        <end position="740"/>
    </location>
</feature>
<dbReference type="Pfam" id="PF16528">
    <property type="entry name" value="Exo84_C"/>
    <property type="match status" value="1"/>
</dbReference>
<feature type="compositionally biased region" description="Basic and acidic residues" evidence="4">
    <location>
        <begin position="792"/>
        <end position="813"/>
    </location>
</feature>
<dbReference type="PANTHER" id="PTHR21426">
    <property type="entry name" value="EXOCYST COMPLEX COMPONENT 8"/>
    <property type="match status" value="1"/>
</dbReference>
<dbReference type="AlphaFoldDB" id="A0AAE1XVL9"/>
<keyword evidence="7" id="KW-1185">Reference proteome</keyword>
<dbReference type="InterPro" id="IPR033961">
    <property type="entry name" value="Exo84"/>
</dbReference>
<evidence type="ECO:0000256" key="4">
    <source>
        <dbReference type="SAM" id="MobiDB-lite"/>
    </source>
</evidence>
<comment type="caution">
    <text evidence="6">The sequence shown here is derived from an EMBL/GenBank/DDBJ whole genome shotgun (WGS) entry which is preliminary data.</text>
</comment>
<accession>A0AAE1XVL9</accession>
<feature type="region of interest" description="Disordered" evidence="4">
    <location>
        <begin position="1"/>
        <end position="45"/>
    </location>
</feature>
<dbReference type="EMBL" id="JACGWO010000009">
    <property type="protein sequence ID" value="KAK4418424.1"/>
    <property type="molecule type" value="Genomic_DNA"/>
</dbReference>
<sequence length="821" mass="92130">MDSTSTAPRFRFRDHNQETGDDESPEGHTSSDSLSLLSSEDEEPEFQSMTAKGVQYLCSELLELKQESDEDFQKNIFSNYSAFLAILKEIEGLESELLGLKGQASAQKRLVKYVSDIICIGGLSGETVESILEEDLDVQPSSPSLLEIHTEKVSDILDTLLVEHSLDDAVAVLEMEGEFVQDLLSGENVSTDQLTSYRSAVSEKRAMLADQLTLMAKHPRVSAPELQKALSGLCRLGENDLAIRLMLQYYHSRIASGVYNLQSSKDFPDMLYIQELAKFVCSMISQAVRSFVALHGETYPYPSELTQWASEEVEFLAACLKKYIESISEINGRLSTAVDAMQTAMSYCSLLETQRIFLQPSLVEHVRPCMEDVLQLHIDHLSKVVSIFTATDTWALGRYYVSGILTGRSSSIIDQQPECFFLTNSGRKFVTLLQSVAEDVSPLVALQMESSVLKGMMDLFTAYIVNLERTLTGETDVTDKEGSSINSPESPSQGVFMLANLSTLMQFSSCIIRNIFGGIHQMAFEIDNYLMFVHDIYSRLKACFLDQFISNIFSPDADHESGPEIRISWEGDSRISDLIPSVPYLELYLELKKLEKLAEDDVVDVNWLMNLLREVMDAMLLWMSSKSTIWKIDRENLAEHRIEFMQFVLDTQFLVEIARYGGYLSENAVNVSTDIVSRIEASFNSFGLKPLRDLNDEEWPANAATRALQKLQELHAKESLENQKATTTREESHQKDDGNDSVHNPVTVNALEFSIDTDTEVSRTGDTLIEEVINLEAQSTLYNRELYGEVETEKNELRAAGEKSLETSDKNDSPEGDELSA</sequence>
<keyword evidence="2" id="KW-0813">Transport</keyword>
<dbReference type="GO" id="GO:0008104">
    <property type="term" value="P:intracellular protein localization"/>
    <property type="evidence" value="ECO:0007669"/>
    <property type="project" value="TreeGrafter"/>
</dbReference>
<reference evidence="6" key="2">
    <citation type="journal article" date="2024" name="Plant">
        <title>Genomic evolution and insights into agronomic trait innovations of Sesamum species.</title>
        <authorList>
            <person name="Miao H."/>
            <person name="Wang L."/>
            <person name="Qu L."/>
            <person name="Liu H."/>
            <person name="Sun Y."/>
            <person name="Le M."/>
            <person name="Wang Q."/>
            <person name="Wei S."/>
            <person name="Zheng Y."/>
            <person name="Lin W."/>
            <person name="Duan Y."/>
            <person name="Cao H."/>
            <person name="Xiong S."/>
            <person name="Wang X."/>
            <person name="Wei L."/>
            <person name="Li C."/>
            <person name="Ma Q."/>
            <person name="Ju M."/>
            <person name="Zhao R."/>
            <person name="Li G."/>
            <person name="Mu C."/>
            <person name="Tian Q."/>
            <person name="Mei H."/>
            <person name="Zhang T."/>
            <person name="Gao T."/>
            <person name="Zhang H."/>
        </authorList>
    </citation>
    <scope>NUCLEOTIDE SEQUENCE</scope>
    <source>
        <strain evidence="6">3651</strain>
    </source>
</reference>
<feature type="region of interest" description="Disordered" evidence="4">
    <location>
        <begin position="717"/>
        <end position="745"/>
    </location>
</feature>
<gene>
    <name evidence="6" type="ORF">Salat_2255200</name>
</gene>
<dbReference type="InterPro" id="IPR032403">
    <property type="entry name" value="Exo84_C"/>
</dbReference>